<evidence type="ECO:0000256" key="5">
    <source>
        <dbReference type="ARBA" id="ARBA00022741"/>
    </source>
</evidence>
<evidence type="ECO:0000313" key="11">
    <source>
        <dbReference type="Proteomes" id="UP001218788"/>
    </source>
</evidence>
<dbReference type="Proteomes" id="UP001218788">
    <property type="component" value="Unassembled WGS sequence"/>
</dbReference>
<sequence length="181" mass="19974">MAKFVSASQAQCIVVMGVSGCGKSTIGALLANEMSADFVDGDDLHPPQNIAKMARGEALTDSDRLPWLQAINQCALTAQNNNHRLVIVCSALKKTYRDMLRSGLPALRFVYLHGTYELIKQRLEDRQGHFMKADMLKSQFATLEVPDSSETDVIAADITLSKDTLVARIIHHLRHDNPAEL</sequence>
<comment type="similarity">
    <text evidence="2 9">Belongs to the gluconokinase GntK/GntV family.</text>
</comment>
<gene>
    <name evidence="10" type="ORF">OIK42_10845</name>
</gene>
<dbReference type="InterPro" id="IPR027417">
    <property type="entry name" value="P-loop_NTPase"/>
</dbReference>
<dbReference type="InterPro" id="IPR031322">
    <property type="entry name" value="Shikimate/glucono_kinase"/>
</dbReference>
<dbReference type="EC" id="2.7.1.12" evidence="3 9"/>
<dbReference type="EMBL" id="JAQQXP010000001">
    <property type="protein sequence ID" value="MDC8831258.1"/>
    <property type="molecule type" value="Genomic_DNA"/>
</dbReference>
<dbReference type="SUPFAM" id="SSF52540">
    <property type="entry name" value="P-loop containing nucleoside triphosphate hydrolases"/>
    <property type="match status" value="1"/>
</dbReference>
<reference evidence="10 11" key="1">
    <citation type="submission" date="2022-10" db="EMBL/GenBank/DDBJ databases">
        <title>Alteromonas sp. chi3 Genome sequencing.</title>
        <authorList>
            <person name="Park S."/>
        </authorList>
    </citation>
    <scope>NUCLEOTIDE SEQUENCE [LARGE SCALE GENOMIC DNA]</scope>
    <source>
        <strain evidence="11">chi3</strain>
    </source>
</reference>
<protein>
    <recommendedName>
        <fullName evidence="3 9">Gluconokinase</fullName>
        <ecNumber evidence="3 9">2.7.1.12</ecNumber>
    </recommendedName>
</protein>
<evidence type="ECO:0000256" key="4">
    <source>
        <dbReference type="ARBA" id="ARBA00022679"/>
    </source>
</evidence>
<evidence type="ECO:0000256" key="2">
    <source>
        <dbReference type="ARBA" id="ARBA00008420"/>
    </source>
</evidence>
<evidence type="ECO:0000256" key="9">
    <source>
        <dbReference type="RuleBase" id="RU363066"/>
    </source>
</evidence>
<comment type="caution">
    <text evidence="10">The sequence shown here is derived from an EMBL/GenBank/DDBJ whole genome shotgun (WGS) entry which is preliminary data.</text>
</comment>
<dbReference type="Gene3D" id="3.40.50.300">
    <property type="entry name" value="P-loop containing nucleotide triphosphate hydrolases"/>
    <property type="match status" value="1"/>
</dbReference>
<dbReference type="PROSITE" id="PS51257">
    <property type="entry name" value="PROKAR_LIPOPROTEIN"/>
    <property type="match status" value="1"/>
</dbReference>
<comment type="catalytic activity">
    <reaction evidence="8 9">
        <text>D-gluconate + ATP = 6-phospho-D-gluconate + ADP + H(+)</text>
        <dbReference type="Rhea" id="RHEA:19433"/>
        <dbReference type="ChEBI" id="CHEBI:15378"/>
        <dbReference type="ChEBI" id="CHEBI:18391"/>
        <dbReference type="ChEBI" id="CHEBI:30616"/>
        <dbReference type="ChEBI" id="CHEBI:58759"/>
        <dbReference type="ChEBI" id="CHEBI:456216"/>
        <dbReference type="EC" id="2.7.1.12"/>
    </reaction>
</comment>
<proteinExistence type="inferred from homology"/>
<evidence type="ECO:0000256" key="3">
    <source>
        <dbReference type="ARBA" id="ARBA00012054"/>
    </source>
</evidence>
<dbReference type="NCBIfam" id="TIGR01313">
    <property type="entry name" value="therm_gnt_kin"/>
    <property type="match status" value="1"/>
</dbReference>
<keyword evidence="7 9" id="KW-0067">ATP-binding</keyword>
<keyword evidence="6 9" id="KW-0418">Kinase</keyword>
<organism evidence="10 11">
    <name type="scientific">Alteromonas gilva</name>
    <dbReference type="NCBI Taxonomy" id="2987522"/>
    <lineage>
        <taxon>Bacteria</taxon>
        <taxon>Pseudomonadati</taxon>
        <taxon>Pseudomonadota</taxon>
        <taxon>Gammaproteobacteria</taxon>
        <taxon>Alteromonadales</taxon>
        <taxon>Alteromonadaceae</taxon>
        <taxon>Alteromonas/Salinimonas group</taxon>
        <taxon>Alteromonas</taxon>
    </lineage>
</organism>
<name>A0ABT5L2I6_9ALTE</name>
<keyword evidence="11" id="KW-1185">Reference proteome</keyword>
<evidence type="ECO:0000313" key="10">
    <source>
        <dbReference type="EMBL" id="MDC8831258.1"/>
    </source>
</evidence>
<comment type="pathway">
    <text evidence="1">Carbohydrate acid metabolism.</text>
</comment>
<dbReference type="CDD" id="cd02021">
    <property type="entry name" value="GntK"/>
    <property type="match status" value="1"/>
</dbReference>
<evidence type="ECO:0000256" key="7">
    <source>
        <dbReference type="ARBA" id="ARBA00022840"/>
    </source>
</evidence>
<evidence type="ECO:0000256" key="1">
    <source>
        <dbReference type="ARBA" id="ARBA00004761"/>
    </source>
</evidence>
<dbReference type="InterPro" id="IPR006001">
    <property type="entry name" value="Therm_gnt_kin"/>
</dbReference>
<evidence type="ECO:0000256" key="6">
    <source>
        <dbReference type="ARBA" id="ARBA00022777"/>
    </source>
</evidence>
<dbReference type="RefSeq" id="WP_273640450.1">
    <property type="nucleotide sequence ID" value="NZ_JAQQXP010000001.1"/>
</dbReference>
<accession>A0ABT5L2I6</accession>
<evidence type="ECO:0000256" key="8">
    <source>
        <dbReference type="ARBA" id="ARBA00048090"/>
    </source>
</evidence>
<dbReference type="PANTHER" id="PTHR43442:SF3">
    <property type="entry name" value="GLUCONOKINASE-RELATED"/>
    <property type="match status" value="1"/>
</dbReference>
<dbReference type="PANTHER" id="PTHR43442">
    <property type="entry name" value="GLUCONOKINASE-RELATED"/>
    <property type="match status" value="1"/>
</dbReference>
<keyword evidence="5 9" id="KW-0547">Nucleotide-binding</keyword>
<keyword evidence="4 9" id="KW-0808">Transferase</keyword>
<dbReference type="Pfam" id="PF01202">
    <property type="entry name" value="SKI"/>
    <property type="match status" value="1"/>
</dbReference>